<evidence type="ECO:0008006" key="5">
    <source>
        <dbReference type="Google" id="ProtNLM"/>
    </source>
</evidence>
<evidence type="ECO:0000256" key="2">
    <source>
        <dbReference type="SAM" id="Phobius"/>
    </source>
</evidence>
<evidence type="ECO:0000313" key="3">
    <source>
        <dbReference type="EMBL" id="USP74731.1"/>
    </source>
</evidence>
<organism evidence="3 4">
    <name type="scientific">Curvularia clavata</name>
    <dbReference type="NCBI Taxonomy" id="95742"/>
    <lineage>
        <taxon>Eukaryota</taxon>
        <taxon>Fungi</taxon>
        <taxon>Dikarya</taxon>
        <taxon>Ascomycota</taxon>
        <taxon>Pezizomycotina</taxon>
        <taxon>Dothideomycetes</taxon>
        <taxon>Pleosporomycetidae</taxon>
        <taxon>Pleosporales</taxon>
        <taxon>Pleosporineae</taxon>
        <taxon>Pleosporaceae</taxon>
        <taxon>Curvularia</taxon>
    </lineage>
</organism>
<dbReference type="PANTHER" id="PTHR42085">
    <property type="entry name" value="F-BOX DOMAIN-CONTAINING PROTEIN"/>
    <property type="match status" value="1"/>
</dbReference>
<gene>
    <name evidence="3" type="ORF">yc1106_02005</name>
</gene>
<dbReference type="EMBL" id="CP089275">
    <property type="protein sequence ID" value="USP74731.1"/>
    <property type="molecule type" value="Genomic_DNA"/>
</dbReference>
<keyword evidence="4" id="KW-1185">Reference proteome</keyword>
<dbReference type="VEuPathDB" id="FungiDB:yc1106_02005"/>
<dbReference type="PANTHER" id="PTHR42085:SF1">
    <property type="entry name" value="F-BOX DOMAIN-CONTAINING PROTEIN"/>
    <property type="match status" value="1"/>
</dbReference>
<feature type="transmembrane region" description="Helical" evidence="2">
    <location>
        <begin position="31"/>
        <end position="50"/>
    </location>
</feature>
<name>A0A9Q8Z2I5_CURCL</name>
<keyword evidence="2" id="KW-0472">Membrane</keyword>
<feature type="region of interest" description="Disordered" evidence="1">
    <location>
        <begin position="159"/>
        <end position="178"/>
    </location>
</feature>
<feature type="compositionally biased region" description="Low complexity" evidence="1">
    <location>
        <begin position="161"/>
        <end position="176"/>
    </location>
</feature>
<evidence type="ECO:0000256" key="1">
    <source>
        <dbReference type="SAM" id="MobiDB-lite"/>
    </source>
</evidence>
<dbReference type="OrthoDB" id="62952at2759"/>
<accession>A0A9Q8Z2I5</accession>
<reference evidence="3" key="1">
    <citation type="submission" date="2021-12" db="EMBL/GenBank/DDBJ databases">
        <title>Curvularia clavata genome.</title>
        <authorList>
            <person name="Cao Y."/>
        </authorList>
    </citation>
    <scope>NUCLEOTIDE SEQUENCE</scope>
    <source>
        <strain evidence="3">Yc1106</strain>
    </source>
</reference>
<keyword evidence="2" id="KW-1133">Transmembrane helix</keyword>
<sequence length="353" mass="40422">MAFEMDTADTSASPWLDSLSSFVATRTRMEIWLTLAAVLLPLFRLIITLHRRKIHQRNQKPFPFLELPQELRDMVYEYFLDDPVYPAPARQSHQTTSAVATWMRPGRWTLTAPSTPSPSQRGSKWIFLANKQIYSEYMDMLCKRRTFYLNVSPQTYIPADTSTNTTPPSSASQTPSHDAPVWTISPATLSKIHHCSLNLITASSMLGVTDPRSMTSSSWTLGRRMREQLKHMSSIQSFTLDAKALGDPLWNPLWIWYHASQSLKLLGTDISDTVPKGPQLSQIHFSLDTWSPGENFLKRLPDQGWTWYCTRGHVVAADSGYEMTVREFCAKLYKDCRVCREDRGEEYEDEEVL</sequence>
<keyword evidence="2" id="KW-0812">Transmembrane</keyword>
<dbReference type="Proteomes" id="UP001056012">
    <property type="component" value="Chromosome 2"/>
</dbReference>
<evidence type="ECO:0000313" key="4">
    <source>
        <dbReference type="Proteomes" id="UP001056012"/>
    </source>
</evidence>
<protein>
    <recommendedName>
        <fullName evidence="5">F-box domain-containing protein</fullName>
    </recommendedName>
</protein>
<proteinExistence type="predicted"/>
<dbReference type="AlphaFoldDB" id="A0A9Q8Z2I5"/>
<dbReference type="InterPro" id="IPR038883">
    <property type="entry name" value="AN11006-like"/>
</dbReference>